<feature type="chain" id="PRO_5007564510" description="Glucose/Sorbosone dehydrogenase domain-containing protein" evidence="2">
    <location>
        <begin position="21"/>
        <end position="357"/>
    </location>
</feature>
<dbReference type="PATRIC" id="fig|301148.3.peg.2256"/>
<dbReference type="STRING" id="301148.B4135_1682"/>
<evidence type="ECO:0000256" key="2">
    <source>
        <dbReference type="SAM" id="SignalP"/>
    </source>
</evidence>
<dbReference type="InterPro" id="IPR011042">
    <property type="entry name" value="6-blade_b-propeller_TolB-like"/>
</dbReference>
<comment type="caution">
    <text evidence="4">The sequence shown here is derived from an EMBL/GenBank/DDBJ whole genome shotgun (WGS) entry which is preliminary data.</text>
</comment>
<dbReference type="InterPro" id="IPR011041">
    <property type="entry name" value="Quinoprot_gluc/sorb_DH_b-prop"/>
</dbReference>
<dbReference type="AlphaFoldDB" id="A0A150M954"/>
<evidence type="ECO:0000313" key="5">
    <source>
        <dbReference type="Proteomes" id="UP000075683"/>
    </source>
</evidence>
<dbReference type="EMBL" id="LQYT01000022">
    <property type="protein sequence ID" value="KYD21134.1"/>
    <property type="molecule type" value="Genomic_DNA"/>
</dbReference>
<dbReference type="RefSeq" id="WP_061568339.1">
    <property type="nucleotide sequence ID" value="NZ_LQYT01000022.1"/>
</dbReference>
<dbReference type="SUPFAM" id="SSF50952">
    <property type="entry name" value="Soluble quinoprotein glucose dehydrogenase"/>
    <property type="match status" value="1"/>
</dbReference>
<proteinExistence type="predicted"/>
<sequence length="357" mass="40001">MKKFLLFLLFFPLMALNGCAGEKETEPKPSERPPQTEEENDMEVIAKNLRTPWSIEFDGSSFYLSERTGAIVKIAGGKMTRQKLRLEKELSSAAEAGVLGFVLHPEKKDAAFLYYTYEEGTNRYNRVVELRLEKDEWSEEKVLIDRLPSGPVHHGGRMKIGPDKKLYVTAGDAGQPANAQDLDSLGGKILRMNLDGTIPDDNPFPGSYVYSYGHRNPQGLAWDENGQLYSTEHGQSAHDEINEIEPGQNYGWPVIQGDETKEGMLPPLFHTGEDTWAPSGIAYKDGILYVAQLRGEGVIAFDRTKKTYQKIVSGIGRVRDVYILDNDLYLITNNTDGRGTPGEEDDKMYKIPIPPPR</sequence>
<dbReference type="PANTHER" id="PTHR19328">
    <property type="entry name" value="HEDGEHOG-INTERACTING PROTEIN"/>
    <property type="match status" value="1"/>
</dbReference>
<dbReference type="Gene3D" id="2.120.10.30">
    <property type="entry name" value="TolB, C-terminal domain"/>
    <property type="match status" value="1"/>
</dbReference>
<dbReference type="PANTHER" id="PTHR19328:SF13">
    <property type="entry name" value="HIPL1 PROTEIN"/>
    <property type="match status" value="1"/>
</dbReference>
<reference evidence="4 5" key="1">
    <citation type="submission" date="2016-01" db="EMBL/GenBank/DDBJ databases">
        <title>Draft Genome Sequences of Seven Thermophilic Sporeformers Isolated from Foods.</title>
        <authorList>
            <person name="Berendsen E.M."/>
            <person name="Wells-Bennik M.H."/>
            <person name="Krawcyk A.O."/>
            <person name="De Jong A."/>
            <person name="Holsappel S."/>
            <person name="Eijlander R.T."/>
            <person name="Kuipers O.P."/>
        </authorList>
    </citation>
    <scope>NUCLEOTIDE SEQUENCE [LARGE SCALE GENOMIC DNA]</scope>
    <source>
        <strain evidence="4 5">B4135</strain>
    </source>
</reference>
<evidence type="ECO:0000256" key="1">
    <source>
        <dbReference type="SAM" id="MobiDB-lite"/>
    </source>
</evidence>
<feature type="domain" description="Glucose/Sorbosone dehydrogenase" evidence="3">
    <location>
        <begin position="49"/>
        <end position="338"/>
    </location>
</feature>
<gene>
    <name evidence="4" type="ORF">B4135_1682</name>
</gene>
<feature type="region of interest" description="Disordered" evidence="1">
    <location>
        <begin position="336"/>
        <end position="357"/>
    </location>
</feature>
<accession>A0A150M954</accession>
<dbReference type="OrthoDB" id="9770043at2"/>
<evidence type="ECO:0000313" key="4">
    <source>
        <dbReference type="EMBL" id="KYD21134.1"/>
    </source>
</evidence>
<feature type="signal peptide" evidence="2">
    <location>
        <begin position="1"/>
        <end position="20"/>
    </location>
</feature>
<evidence type="ECO:0000259" key="3">
    <source>
        <dbReference type="Pfam" id="PF07995"/>
    </source>
</evidence>
<name>A0A150M954_9BACI</name>
<feature type="compositionally biased region" description="Basic and acidic residues" evidence="1">
    <location>
        <begin position="21"/>
        <end position="35"/>
    </location>
</feature>
<dbReference type="Pfam" id="PF07995">
    <property type="entry name" value="GSDH"/>
    <property type="match status" value="1"/>
</dbReference>
<feature type="region of interest" description="Disordered" evidence="1">
    <location>
        <begin position="21"/>
        <end position="41"/>
    </location>
</feature>
<dbReference type="Proteomes" id="UP000075683">
    <property type="component" value="Unassembled WGS sequence"/>
</dbReference>
<protein>
    <recommendedName>
        <fullName evidence="3">Glucose/Sorbosone dehydrogenase domain-containing protein</fullName>
    </recommendedName>
</protein>
<dbReference type="InterPro" id="IPR012938">
    <property type="entry name" value="Glc/Sorbosone_DH"/>
</dbReference>
<organism evidence="4 5">
    <name type="scientific">Caldibacillus debilis</name>
    <dbReference type="NCBI Taxonomy" id="301148"/>
    <lineage>
        <taxon>Bacteria</taxon>
        <taxon>Bacillati</taxon>
        <taxon>Bacillota</taxon>
        <taxon>Bacilli</taxon>
        <taxon>Bacillales</taxon>
        <taxon>Bacillaceae</taxon>
        <taxon>Caldibacillus</taxon>
    </lineage>
</organism>
<keyword evidence="2" id="KW-0732">Signal</keyword>